<dbReference type="InterPro" id="IPR039425">
    <property type="entry name" value="RNA_pol_sigma-70-like"/>
</dbReference>
<proteinExistence type="inferred from homology"/>
<keyword evidence="4" id="KW-0238">DNA-binding</keyword>
<evidence type="ECO:0000256" key="5">
    <source>
        <dbReference type="ARBA" id="ARBA00023163"/>
    </source>
</evidence>
<keyword evidence="3" id="KW-0731">Sigma factor</keyword>
<keyword evidence="5" id="KW-0804">Transcription</keyword>
<keyword evidence="2" id="KW-0805">Transcription regulation</keyword>
<dbReference type="Pfam" id="PF08281">
    <property type="entry name" value="Sigma70_r4_2"/>
    <property type="match status" value="1"/>
</dbReference>
<dbReference type="NCBIfam" id="TIGR02937">
    <property type="entry name" value="sigma70-ECF"/>
    <property type="match status" value="1"/>
</dbReference>
<gene>
    <name evidence="8" type="ORF">A3G31_09055</name>
</gene>
<feature type="domain" description="RNA polymerase sigma factor 70 region 4 type 2" evidence="7">
    <location>
        <begin position="147"/>
        <end position="192"/>
    </location>
</feature>
<dbReference type="GO" id="GO:0016987">
    <property type="term" value="F:sigma factor activity"/>
    <property type="evidence" value="ECO:0007669"/>
    <property type="project" value="UniProtKB-KW"/>
</dbReference>
<evidence type="ECO:0000313" key="8">
    <source>
        <dbReference type="EMBL" id="OGL53044.1"/>
    </source>
</evidence>
<dbReference type="EMBL" id="MGDI01000028">
    <property type="protein sequence ID" value="OGL53044.1"/>
    <property type="molecule type" value="Genomic_DNA"/>
</dbReference>
<evidence type="ECO:0000313" key="9">
    <source>
        <dbReference type="Proteomes" id="UP000178082"/>
    </source>
</evidence>
<dbReference type="InterPro" id="IPR036388">
    <property type="entry name" value="WH-like_DNA-bd_sf"/>
</dbReference>
<evidence type="ECO:0000256" key="3">
    <source>
        <dbReference type="ARBA" id="ARBA00023082"/>
    </source>
</evidence>
<dbReference type="InterPro" id="IPR013324">
    <property type="entry name" value="RNA_pol_sigma_r3/r4-like"/>
</dbReference>
<dbReference type="Gene3D" id="1.10.10.10">
    <property type="entry name" value="Winged helix-like DNA-binding domain superfamily/Winged helix DNA-binding domain"/>
    <property type="match status" value="1"/>
</dbReference>
<dbReference type="InterPro" id="IPR007627">
    <property type="entry name" value="RNA_pol_sigma70_r2"/>
</dbReference>
<comment type="caution">
    <text evidence="8">The sequence shown here is derived from an EMBL/GenBank/DDBJ whole genome shotgun (WGS) entry which is preliminary data.</text>
</comment>
<dbReference type="AlphaFoldDB" id="A0A1F7SIK3"/>
<feature type="domain" description="RNA polymerase sigma-70 region 2" evidence="6">
    <location>
        <begin position="52"/>
        <end position="106"/>
    </location>
</feature>
<dbReference type="PANTHER" id="PTHR43133:SF8">
    <property type="entry name" value="RNA POLYMERASE SIGMA FACTOR HI_1459-RELATED"/>
    <property type="match status" value="1"/>
</dbReference>
<comment type="similarity">
    <text evidence="1">Belongs to the sigma-70 factor family. ECF subfamily.</text>
</comment>
<evidence type="ECO:0000256" key="2">
    <source>
        <dbReference type="ARBA" id="ARBA00023015"/>
    </source>
</evidence>
<protein>
    <recommendedName>
        <fullName evidence="10">RNA polymerase sigma-70 region 2 domain-containing protein</fullName>
    </recommendedName>
</protein>
<evidence type="ECO:0000259" key="6">
    <source>
        <dbReference type="Pfam" id="PF04542"/>
    </source>
</evidence>
<name>A0A1F7SIK3_9BACT</name>
<dbReference type="PANTHER" id="PTHR43133">
    <property type="entry name" value="RNA POLYMERASE ECF-TYPE SIGMA FACTO"/>
    <property type="match status" value="1"/>
</dbReference>
<accession>A0A1F7SIK3</accession>
<organism evidence="8 9">
    <name type="scientific">Candidatus Schekmanbacteria bacterium RIFCSPLOWO2_12_FULL_38_15</name>
    <dbReference type="NCBI Taxonomy" id="1817883"/>
    <lineage>
        <taxon>Bacteria</taxon>
        <taxon>Candidatus Schekmaniibacteriota</taxon>
    </lineage>
</organism>
<dbReference type="GO" id="GO:0006352">
    <property type="term" value="P:DNA-templated transcription initiation"/>
    <property type="evidence" value="ECO:0007669"/>
    <property type="project" value="InterPro"/>
</dbReference>
<dbReference type="SUPFAM" id="SSF88946">
    <property type="entry name" value="Sigma2 domain of RNA polymerase sigma factors"/>
    <property type="match status" value="1"/>
</dbReference>
<dbReference type="SUPFAM" id="SSF88659">
    <property type="entry name" value="Sigma3 and sigma4 domains of RNA polymerase sigma factors"/>
    <property type="match status" value="1"/>
</dbReference>
<dbReference type="Pfam" id="PF04542">
    <property type="entry name" value="Sigma70_r2"/>
    <property type="match status" value="1"/>
</dbReference>
<dbReference type="Gene3D" id="1.10.1740.10">
    <property type="match status" value="1"/>
</dbReference>
<evidence type="ECO:0000259" key="7">
    <source>
        <dbReference type="Pfam" id="PF08281"/>
    </source>
</evidence>
<dbReference type="STRING" id="1817883.A3G31_09055"/>
<dbReference type="InterPro" id="IPR013249">
    <property type="entry name" value="RNA_pol_sigma70_r4_t2"/>
</dbReference>
<dbReference type="InterPro" id="IPR013325">
    <property type="entry name" value="RNA_pol_sigma_r2"/>
</dbReference>
<reference evidence="8 9" key="1">
    <citation type="journal article" date="2016" name="Nat. Commun.">
        <title>Thousands of microbial genomes shed light on interconnected biogeochemical processes in an aquifer system.</title>
        <authorList>
            <person name="Anantharaman K."/>
            <person name="Brown C.T."/>
            <person name="Hug L.A."/>
            <person name="Sharon I."/>
            <person name="Castelle C.J."/>
            <person name="Probst A.J."/>
            <person name="Thomas B.C."/>
            <person name="Singh A."/>
            <person name="Wilkins M.J."/>
            <person name="Karaoz U."/>
            <person name="Brodie E.L."/>
            <person name="Williams K.H."/>
            <person name="Hubbard S.S."/>
            <person name="Banfield J.F."/>
        </authorList>
    </citation>
    <scope>NUCLEOTIDE SEQUENCE [LARGE SCALE GENOMIC DNA]</scope>
</reference>
<evidence type="ECO:0000256" key="1">
    <source>
        <dbReference type="ARBA" id="ARBA00010641"/>
    </source>
</evidence>
<dbReference type="InterPro" id="IPR014284">
    <property type="entry name" value="RNA_pol_sigma-70_dom"/>
</dbReference>
<sequence>MTDKKPDSEDLELFKKCAQGDKKAWKLFVNKYSCLIYSSIHKIFKIKNFRYTKDDVDDLFSDIFLKLFENNCKKLHQFEGKNGCSPATWIRTIATRIVLDFLRTHKESDSIDNQNENENSPAKVLRDERELPDEKIKREEMEKLKEKIINELSPEDQLFLTLYYEREMETEEIADTMNLSLNAIYSKKSRLLDKFEKILKKFDNS</sequence>
<dbReference type="Proteomes" id="UP000178082">
    <property type="component" value="Unassembled WGS sequence"/>
</dbReference>
<dbReference type="GO" id="GO:0003677">
    <property type="term" value="F:DNA binding"/>
    <property type="evidence" value="ECO:0007669"/>
    <property type="project" value="UniProtKB-KW"/>
</dbReference>
<evidence type="ECO:0008006" key="10">
    <source>
        <dbReference type="Google" id="ProtNLM"/>
    </source>
</evidence>
<evidence type="ECO:0000256" key="4">
    <source>
        <dbReference type="ARBA" id="ARBA00023125"/>
    </source>
</evidence>